<organism evidence="2 3">
    <name type="scientific">Schizosaccharomyces cryophilus (strain OY26 / ATCC MYA-4695 / CBS 11777 / NBRC 106824 / NRRL Y48691)</name>
    <name type="common">Fission yeast</name>
    <dbReference type="NCBI Taxonomy" id="653667"/>
    <lineage>
        <taxon>Eukaryota</taxon>
        <taxon>Fungi</taxon>
        <taxon>Dikarya</taxon>
        <taxon>Ascomycota</taxon>
        <taxon>Taphrinomycotina</taxon>
        <taxon>Schizosaccharomycetes</taxon>
        <taxon>Schizosaccharomycetales</taxon>
        <taxon>Schizosaccharomycetaceae</taxon>
        <taxon>Schizosaccharomyces</taxon>
    </lineage>
</organism>
<dbReference type="AlphaFoldDB" id="S9W6D3"/>
<evidence type="ECO:0000256" key="1">
    <source>
        <dbReference type="SAM" id="Phobius"/>
    </source>
</evidence>
<protein>
    <submittedName>
        <fullName evidence="2">Uncharacterized protein</fullName>
    </submittedName>
</protein>
<dbReference type="Proteomes" id="UP000015464">
    <property type="component" value="Unassembled WGS sequence"/>
</dbReference>
<keyword evidence="1" id="KW-0812">Transmembrane</keyword>
<dbReference type="RefSeq" id="XP_013022102.1">
    <property type="nucleotide sequence ID" value="XM_013166648.1"/>
</dbReference>
<feature type="transmembrane region" description="Helical" evidence="1">
    <location>
        <begin position="80"/>
        <end position="99"/>
    </location>
</feature>
<accession>S9W6D3</accession>
<evidence type="ECO:0000313" key="3">
    <source>
        <dbReference type="Proteomes" id="UP000015464"/>
    </source>
</evidence>
<dbReference type="OrthoDB" id="5553410at2759"/>
<keyword evidence="1" id="KW-1133">Transmembrane helix</keyword>
<dbReference type="Pfam" id="PF14934">
    <property type="entry name" value="TMEM254"/>
    <property type="match status" value="1"/>
</dbReference>
<dbReference type="GeneID" id="25039386"/>
<gene>
    <name evidence="2" type="ORF">SPOG_05530</name>
</gene>
<feature type="transmembrane region" description="Helical" evidence="1">
    <location>
        <begin position="12"/>
        <end position="30"/>
    </location>
</feature>
<keyword evidence="1" id="KW-0472">Membrane</keyword>
<feature type="transmembrane region" description="Helical" evidence="1">
    <location>
        <begin position="50"/>
        <end position="68"/>
    </location>
</feature>
<reference evidence="2 3" key="1">
    <citation type="journal article" date="2011" name="Science">
        <title>Comparative functional genomics of the fission yeasts.</title>
        <authorList>
            <person name="Rhind N."/>
            <person name="Chen Z."/>
            <person name="Yassour M."/>
            <person name="Thompson D.A."/>
            <person name="Haas B.J."/>
            <person name="Habib N."/>
            <person name="Wapinski I."/>
            <person name="Roy S."/>
            <person name="Lin M.F."/>
            <person name="Heiman D.I."/>
            <person name="Young S.K."/>
            <person name="Furuya K."/>
            <person name="Guo Y."/>
            <person name="Pidoux A."/>
            <person name="Chen H.M."/>
            <person name="Robbertse B."/>
            <person name="Goldberg J.M."/>
            <person name="Aoki K."/>
            <person name="Bayne E.H."/>
            <person name="Berlin A.M."/>
            <person name="Desjardins C.A."/>
            <person name="Dobbs E."/>
            <person name="Dukaj L."/>
            <person name="Fan L."/>
            <person name="FitzGerald M.G."/>
            <person name="French C."/>
            <person name="Gujja S."/>
            <person name="Hansen K."/>
            <person name="Keifenheim D."/>
            <person name="Levin J.Z."/>
            <person name="Mosher R.A."/>
            <person name="Mueller C.A."/>
            <person name="Pfiffner J."/>
            <person name="Priest M."/>
            <person name="Russ C."/>
            <person name="Smialowska A."/>
            <person name="Swoboda P."/>
            <person name="Sykes S.M."/>
            <person name="Vaughn M."/>
            <person name="Vengrova S."/>
            <person name="Yoder R."/>
            <person name="Zeng Q."/>
            <person name="Allshire R."/>
            <person name="Baulcombe D."/>
            <person name="Birren B.W."/>
            <person name="Brown W."/>
            <person name="Ekwall K."/>
            <person name="Kellis M."/>
            <person name="Leatherwood J."/>
            <person name="Levin H."/>
            <person name="Margalit H."/>
            <person name="Martienssen R."/>
            <person name="Nieduszynski C.A."/>
            <person name="Spatafora J.W."/>
            <person name="Friedman N."/>
            <person name="Dalgaard J.Z."/>
            <person name="Baumann P."/>
            <person name="Niki H."/>
            <person name="Regev A."/>
            <person name="Nusbaum C."/>
        </authorList>
    </citation>
    <scope>NUCLEOTIDE SEQUENCE [LARGE SCALE GENOMIC DNA]</scope>
    <source>
        <strain evidence="3">OY26 / ATCC MYA-4695 / CBS 11777 / NBRC 106824 / NRRL Y48691</strain>
    </source>
</reference>
<keyword evidence="3" id="KW-1185">Reference proteome</keyword>
<proteinExistence type="predicted"/>
<dbReference type="OMA" id="EAYIALM"/>
<name>S9W6D3_SCHCR</name>
<evidence type="ECO:0000313" key="2">
    <source>
        <dbReference type="EMBL" id="EPY53380.1"/>
    </source>
</evidence>
<sequence length="113" mass="12902">MSLQIHVSRNALWRYFVLSLIFLQMYVVFIEPYYHGTRFEELRQLLGPRLLYGSVYFLVIVHGLEAFLALRMCLAKKLSLASTLSWVFSACIFGGPTLVTLRSSGANSKEHAQ</sequence>
<dbReference type="InterPro" id="IPR028110">
    <property type="entry name" value="TMEM254"/>
</dbReference>
<dbReference type="EMBL" id="KE546988">
    <property type="protein sequence ID" value="EPY53380.1"/>
    <property type="molecule type" value="Genomic_DNA"/>
</dbReference>
<dbReference type="HOGENOM" id="CLU_2134991_0_0_1"/>